<comment type="catalytic activity">
    <reaction evidence="18">
        <text>L-threonyl-[protein] + ATP = O-phospho-L-threonyl-[protein] + ADP + H(+)</text>
        <dbReference type="Rhea" id="RHEA:46608"/>
        <dbReference type="Rhea" id="RHEA-COMP:11060"/>
        <dbReference type="Rhea" id="RHEA-COMP:11605"/>
        <dbReference type="ChEBI" id="CHEBI:15378"/>
        <dbReference type="ChEBI" id="CHEBI:30013"/>
        <dbReference type="ChEBI" id="CHEBI:30616"/>
        <dbReference type="ChEBI" id="CHEBI:61977"/>
        <dbReference type="ChEBI" id="CHEBI:456216"/>
        <dbReference type="EC" id="2.7.11.1"/>
    </reaction>
    <physiologicalReaction direction="left-to-right" evidence="18">
        <dbReference type="Rhea" id="RHEA:46609"/>
    </physiologicalReaction>
</comment>
<keyword evidence="23" id="KW-1185">Reference proteome</keyword>
<keyword evidence="17" id="KW-0325">Glycoprotein</keyword>
<dbReference type="InterPro" id="IPR001220">
    <property type="entry name" value="Legume_lectin_dom"/>
</dbReference>
<comment type="similarity">
    <text evidence="3">In the C-terminal section; belongs to the protein kinase superfamily. Ser/Thr protein kinase family.</text>
</comment>
<feature type="binding site" evidence="20">
    <location>
        <position position="398"/>
    </location>
    <ligand>
        <name>ATP</name>
        <dbReference type="ChEBI" id="CHEBI:30616"/>
    </ligand>
</feature>
<evidence type="ECO:0000256" key="13">
    <source>
        <dbReference type="ARBA" id="ARBA00022840"/>
    </source>
</evidence>
<evidence type="ECO:0000256" key="17">
    <source>
        <dbReference type="ARBA" id="ARBA00023180"/>
    </source>
</evidence>
<evidence type="ECO:0000256" key="1">
    <source>
        <dbReference type="ARBA" id="ARBA00004251"/>
    </source>
</evidence>
<dbReference type="Pfam" id="PF00069">
    <property type="entry name" value="Pkinase"/>
    <property type="match status" value="1"/>
</dbReference>
<evidence type="ECO:0000256" key="20">
    <source>
        <dbReference type="PROSITE-ProRule" id="PRU10141"/>
    </source>
</evidence>
<dbReference type="GO" id="GO:0005886">
    <property type="term" value="C:plasma membrane"/>
    <property type="evidence" value="ECO:0007669"/>
    <property type="project" value="UniProtKB-SubCell"/>
</dbReference>
<keyword evidence="6" id="KW-0723">Serine/threonine-protein kinase</keyword>
<evidence type="ECO:0000256" key="6">
    <source>
        <dbReference type="ARBA" id="ARBA00022527"/>
    </source>
</evidence>
<evidence type="ECO:0000256" key="5">
    <source>
        <dbReference type="ARBA" id="ARBA00022475"/>
    </source>
</evidence>
<keyword evidence="14 21" id="KW-1133">Transmembrane helix</keyword>
<keyword evidence="13 20" id="KW-0067">ATP-binding</keyword>
<keyword evidence="12" id="KW-0418">Kinase</keyword>
<dbReference type="Pfam" id="PF00139">
    <property type="entry name" value="Lectin_legB"/>
    <property type="match status" value="1"/>
</dbReference>
<dbReference type="PANTHER" id="PTHR27007">
    <property type="match status" value="1"/>
</dbReference>
<evidence type="ECO:0000256" key="11">
    <source>
        <dbReference type="ARBA" id="ARBA00022741"/>
    </source>
</evidence>
<reference evidence="24" key="1">
    <citation type="submission" date="2025-08" db="UniProtKB">
        <authorList>
            <consortium name="RefSeq"/>
        </authorList>
    </citation>
    <scope>IDENTIFICATION</scope>
</reference>
<dbReference type="GO" id="GO:0030246">
    <property type="term" value="F:carbohydrate binding"/>
    <property type="evidence" value="ECO:0007669"/>
    <property type="project" value="UniProtKB-KW"/>
</dbReference>
<evidence type="ECO:0000259" key="22">
    <source>
        <dbReference type="PROSITE" id="PS50011"/>
    </source>
</evidence>
<evidence type="ECO:0000256" key="16">
    <source>
        <dbReference type="ARBA" id="ARBA00023170"/>
    </source>
</evidence>
<dbReference type="SUPFAM" id="SSF49899">
    <property type="entry name" value="Concanavalin A-like lectins/glucanases"/>
    <property type="match status" value="1"/>
</dbReference>
<dbReference type="InterPro" id="IPR013320">
    <property type="entry name" value="ConA-like_dom_sf"/>
</dbReference>
<evidence type="ECO:0000256" key="3">
    <source>
        <dbReference type="ARBA" id="ARBA00010217"/>
    </source>
</evidence>
<comment type="catalytic activity">
    <reaction evidence="19">
        <text>L-seryl-[protein] + ATP = O-phospho-L-seryl-[protein] + ADP + H(+)</text>
        <dbReference type="Rhea" id="RHEA:17989"/>
        <dbReference type="Rhea" id="RHEA-COMP:9863"/>
        <dbReference type="Rhea" id="RHEA-COMP:11604"/>
        <dbReference type="ChEBI" id="CHEBI:15378"/>
        <dbReference type="ChEBI" id="CHEBI:29999"/>
        <dbReference type="ChEBI" id="CHEBI:30616"/>
        <dbReference type="ChEBI" id="CHEBI:83421"/>
        <dbReference type="ChEBI" id="CHEBI:456216"/>
        <dbReference type="EC" id="2.7.11.1"/>
    </reaction>
    <physiologicalReaction direction="left-to-right" evidence="19">
        <dbReference type="Rhea" id="RHEA:17990"/>
    </physiologicalReaction>
</comment>
<keyword evidence="16" id="KW-0675">Receptor</keyword>
<dbReference type="PROSITE" id="PS00307">
    <property type="entry name" value="LECTIN_LEGUME_BETA"/>
    <property type="match status" value="1"/>
</dbReference>
<dbReference type="InterPro" id="IPR017441">
    <property type="entry name" value="Protein_kinase_ATP_BS"/>
</dbReference>
<proteinExistence type="inferred from homology"/>
<feature type="transmembrane region" description="Helical" evidence="21">
    <location>
        <begin position="22"/>
        <end position="41"/>
    </location>
</feature>
<dbReference type="Gene3D" id="2.60.120.200">
    <property type="match status" value="1"/>
</dbReference>
<dbReference type="CDD" id="cd06899">
    <property type="entry name" value="lectin_legume_LecRK_Arcelin_ConA"/>
    <property type="match status" value="1"/>
</dbReference>
<dbReference type="PROSITE" id="PS50011">
    <property type="entry name" value="PROTEIN_KINASE_DOM"/>
    <property type="match status" value="1"/>
</dbReference>
<evidence type="ECO:0000256" key="12">
    <source>
        <dbReference type="ARBA" id="ARBA00022777"/>
    </source>
</evidence>
<dbReference type="Gene3D" id="3.30.200.20">
    <property type="entry name" value="Phosphorylase Kinase, domain 1"/>
    <property type="match status" value="1"/>
</dbReference>
<dbReference type="GO" id="GO:1901001">
    <property type="term" value="P:negative regulation of response to salt stress"/>
    <property type="evidence" value="ECO:0007669"/>
    <property type="project" value="UniProtKB-ARBA"/>
</dbReference>
<dbReference type="InterPro" id="IPR019825">
    <property type="entry name" value="Lectin_legB_Mn/Ca_BS"/>
</dbReference>
<keyword evidence="10" id="KW-0430">Lectin</keyword>
<evidence type="ECO:0000256" key="18">
    <source>
        <dbReference type="ARBA" id="ARBA00048659"/>
    </source>
</evidence>
<dbReference type="InterPro" id="IPR050528">
    <property type="entry name" value="L-type_Lectin-RKs"/>
</dbReference>
<dbReference type="RefSeq" id="XP_039137064.1">
    <property type="nucleotide sequence ID" value="XM_039281130.1"/>
</dbReference>
<dbReference type="FunFam" id="2.60.120.200:FF:000051">
    <property type="entry name" value="L-type lectin-domain containing receptor kinase V.9"/>
    <property type="match status" value="1"/>
</dbReference>
<keyword evidence="8 21" id="KW-0812">Transmembrane</keyword>
<evidence type="ECO:0000256" key="15">
    <source>
        <dbReference type="ARBA" id="ARBA00023136"/>
    </source>
</evidence>
<dbReference type="FunFam" id="3.30.200.20:FF:000112">
    <property type="entry name" value="Lectin-domain containing receptor kinase A4.3"/>
    <property type="match status" value="1"/>
</dbReference>
<accession>A0AB40CCG7</accession>
<dbReference type="CDD" id="cd14066">
    <property type="entry name" value="STKc_IRAK"/>
    <property type="match status" value="1"/>
</dbReference>
<dbReference type="GO" id="GO:0005524">
    <property type="term" value="F:ATP binding"/>
    <property type="evidence" value="ECO:0007669"/>
    <property type="project" value="UniProtKB-UniRule"/>
</dbReference>
<feature type="transmembrane region" description="Helical" evidence="21">
    <location>
        <begin position="311"/>
        <end position="335"/>
    </location>
</feature>
<evidence type="ECO:0000313" key="23">
    <source>
        <dbReference type="Proteomes" id="UP001515500"/>
    </source>
</evidence>
<evidence type="ECO:0000256" key="8">
    <source>
        <dbReference type="ARBA" id="ARBA00022692"/>
    </source>
</evidence>
<protein>
    <recommendedName>
        <fullName evidence="4">non-specific serine/threonine protein kinase</fullName>
        <ecNumber evidence="4">2.7.11.1</ecNumber>
    </recommendedName>
</protein>
<gene>
    <name evidence="24" type="primary">LOC120274588</name>
</gene>
<dbReference type="PROSITE" id="PS00107">
    <property type="entry name" value="PROTEIN_KINASE_ATP"/>
    <property type="match status" value="1"/>
</dbReference>
<dbReference type="AlphaFoldDB" id="A0AB40CCG7"/>
<evidence type="ECO:0000313" key="24">
    <source>
        <dbReference type="RefSeq" id="XP_039137064.1"/>
    </source>
</evidence>
<evidence type="ECO:0000256" key="2">
    <source>
        <dbReference type="ARBA" id="ARBA00008536"/>
    </source>
</evidence>
<dbReference type="InterPro" id="IPR008271">
    <property type="entry name" value="Ser/Thr_kinase_AS"/>
</dbReference>
<comment type="similarity">
    <text evidence="2">In the N-terminal section; belongs to the leguminous lectin family.</text>
</comment>
<evidence type="ECO:0000256" key="21">
    <source>
        <dbReference type="SAM" id="Phobius"/>
    </source>
</evidence>
<evidence type="ECO:0000256" key="14">
    <source>
        <dbReference type="ARBA" id="ARBA00022989"/>
    </source>
</evidence>
<dbReference type="EC" id="2.7.11.1" evidence="4"/>
<evidence type="ECO:0000256" key="9">
    <source>
        <dbReference type="ARBA" id="ARBA00022729"/>
    </source>
</evidence>
<dbReference type="PROSITE" id="PS00108">
    <property type="entry name" value="PROTEIN_KINASE_ST"/>
    <property type="match status" value="1"/>
</dbReference>
<dbReference type="FunFam" id="1.10.510.10:FF:000517">
    <property type="entry name" value="Putative receptor kinase Lecrk"/>
    <property type="match status" value="1"/>
</dbReference>
<sequence length="691" mass="77197">MDLHYLYRRFIYYSSDQPVNQMIYKLMIVAVLCHLLMQITASAGDYEFTFNGFSKANLSLDGDADLAANGLLQLTNATQESKGQAFYPSPLRFKMSKSASVHSFSTTFVFAIVAQYPGFSTYGFTFCISPTMALHGGLDHFMGLFNSTNNGLSSNHIIGVEFDTIQTPEFNDTDDNHVGIDIHSETSNSSHTAGYYTGDTNAEFHNLSLSSGQRMQVWIEYDSKSLQLNVTLAPFALSKPKRPLLSLNINLSSHISEEMYVGFTASVEDDLTTHCILGWSFKMDGNANALDLESLPSLPIRSTSKKKSKTLTIWLPVCAFLGLLTAALIIGYVVARRSKFAEVREDWEQEYGPHRFSYKELYQTTGGFKDDYVLGFGGFGSVYRGVLPTTKAEVAVKKVSHESRQGIREFVAEVVSLGQLRHRNLVNLLGYCRRKGELLLVYEFMPNGSLDKYLFSQTAPCLDWNHRFRIIEGVASGLLYLHEEWVKVVIHRDIKASNVLLDSEFNARLGDFGLARLYDHGTDFQTTHVMGTMGYLAPELARKGKATTSSDVYAFGVFLLEVACGRRPIELTEDEDGEDVFLADWVLDSWRKGDILACTDGRLDKQYVVEEMELVLKLGLLCCHPIPTSRPSMRQAMKYLNGDSPLPEFTPFSLSADILVSHLDEGFDNHKLSWQSSEAEATSVSLLSGAR</sequence>
<keyword evidence="15 21" id="KW-0472">Membrane</keyword>
<evidence type="ECO:0000256" key="4">
    <source>
        <dbReference type="ARBA" id="ARBA00012513"/>
    </source>
</evidence>
<name>A0AB40CCG7_DIOCR</name>
<keyword evidence="7" id="KW-0808">Transferase</keyword>
<keyword evidence="5" id="KW-1003">Cell membrane</keyword>
<dbReference type="SUPFAM" id="SSF56112">
    <property type="entry name" value="Protein kinase-like (PK-like)"/>
    <property type="match status" value="1"/>
</dbReference>
<feature type="domain" description="Protein kinase" evidence="22">
    <location>
        <begin position="368"/>
        <end position="649"/>
    </location>
</feature>
<evidence type="ECO:0000256" key="19">
    <source>
        <dbReference type="ARBA" id="ARBA00048977"/>
    </source>
</evidence>
<keyword evidence="9" id="KW-0732">Signal</keyword>
<dbReference type="InterPro" id="IPR011009">
    <property type="entry name" value="Kinase-like_dom_sf"/>
</dbReference>
<dbReference type="InterPro" id="IPR000719">
    <property type="entry name" value="Prot_kinase_dom"/>
</dbReference>
<dbReference type="GO" id="GO:0004674">
    <property type="term" value="F:protein serine/threonine kinase activity"/>
    <property type="evidence" value="ECO:0007669"/>
    <property type="project" value="UniProtKB-KW"/>
</dbReference>
<evidence type="ECO:0000256" key="10">
    <source>
        <dbReference type="ARBA" id="ARBA00022734"/>
    </source>
</evidence>
<dbReference type="Gene3D" id="1.10.510.10">
    <property type="entry name" value="Transferase(Phosphotransferase) domain 1"/>
    <property type="match status" value="1"/>
</dbReference>
<keyword evidence="11 20" id="KW-0547">Nucleotide-binding</keyword>
<dbReference type="SMART" id="SM00220">
    <property type="entry name" value="S_TKc"/>
    <property type="match status" value="1"/>
</dbReference>
<organism evidence="23 24">
    <name type="scientific">Dioscorea cayennensis subsp. rotundata</name>
    <name type="common">White Guinea yam</name>
    <name type="synonym">Dioscorea rotundata</name>
    <dbReference type="NCBI Taxonomy" id="55577"/>
    <lineage>
        <taxon>Eukaryota</taxon>
        <taxon>Viridiplantae</taxon>
        <taxon>Streptophyta</taxon>
        <taxon>Embryophyta</taxon>
        <taxon>Tracheophyta</taxon>
        <taxon>Spermatophyta</taxon>
        <taxon>Magnoliopsida</taxon>
        <taxon>Liliopsida</taxon>
        <taxon>Dioscoreales</taxon>
        <taxon>Dioscoreaceae</taxon>
        <taxon>Dioscorea</taxon>
    </lineage>
</organism>
<comment type="subcellular location">
    <subcellularLocation>
        <location evidence="1">Cell membrane</location>
        <topology evidence="1">Single-pass type I membrane protein</topology>
    </subcellularLocation>
</comment>
<dbReference type="Proteomes" id="UP001515500">
    <property type="component" value="Chromosome 13"/>
</dbReference>
<dbReference type="GeneID" id="120274588"/>
<evidence type="ECO:0000256" key="7">
    <source>
        <dbReference type="ARBA" id="ARBA00022679"/>
    </source>
</evidence>